<proteinExistence type="predicted"/>
<dbReference type="OrthoDB" id="796408at2"/>
<dbReference type="AlphaFoldDB" id="A0A0X8X0T5"/>
<keyword evidence="2" id="KW-1185">Reference proteome</keyword>
<organism evidence="1 2">
    <name type="scientific">Mucilaginibacter gotjawali</name>
    <dbReference type="NCBI Taxonomy" id="1550579"/>
    <lineage>
        <taxon>Bacteria</taxon>
        <taxon>Pseudomonadati</taxon>
        <taxon>Bacteroidota</taxon>
        <taxon>Sphingobacteriia</taxon>
        <taxon>Sphingobacteriales</taxon>
        <taxon>Sphingobacteriaceae</taxon>
        <taxon>Mucilaginibacter</taxon>
    </lineage>
</organism>
<protein>
    <submittedName>
        <fullName evidence="1">Uncharacterized protein</fullName>
    </submittedName>
</protein>
<dbReference type="EMBL" id="AP017313">
    <property type="protein sequence ID" value="BAU53719.1"/>
    <property type="molecule type" value="Genomic_DNA"/>
</dbReference>
<name>A0A0X8X0T5_9SPHI</name>
<evidence type="ECO:0000313" key="1">
    <source>
        <dbReference type="EMBL" id="BAU53719.1"/>
    </source>
</evidence>
<reference evidence="1 2" key="1">
    <citation type="submission" date="2015-12" db="EMBL/GenBank/DDBJ databases">
        <title>Genome sequence of Mucilaginibacter gotjawali.</title>
        <authorList>
            <person name="Lee J.S."/>
            <person name="Lee K.C."/>
            <person name="Kim K.K."/>
            <person name="Lee B.W."/>
        </authorList>
    </citation>
    <scope>NUCLEOTIDE SEQUENCE [LARGE SCALE GENOMIC DNA]</scope>
    <source>
        <strain evidence="1 2">SA3-7</strain>
    </source>
</reference>
<sequence length="101" mass="11782">MEQLRIYTLADKETAEHYFTERWDKHIRSLPKFGFEIKGVYIGNTPEIANQVIVIISFPDNADPDEMTEQYFKSPEFADNMAGFERSKFTNVETKILRSAN</sequence>
<accession>A0A0X8X0T5</accession>
<evidence type="ECO:0000313" key="2">
    <source>
        <dbReference type="Proteomes" id="UP000218263"/>
    </source>
</evidence>
<dbReference type="RefSeq" id="WP_096351392.1">
    <property type="nucleotide sequence ID" value="NZ_AP017313.1"/>
</dbReference>
<dbReference type="Pfam" id="PF07978">
    <property type="entry name" value="NIPSNAP"/>
    <property type="match status" value="1"/>
</dbReference>
<dbReference type="InterPro" id="IPR012577">
    <property type="entry name" value="NIPSNAP"/>
</dbReference>
<dbReference type="KEGG" id="mgot:MgSA37_01889"/>
<dbReference type="Proteomes" id="UP000218263">
    <property type="component" value="Chromosome"/>
</dbReference>
<gene>
    <name evidence="1" type="ORF">MgSA37_01889</name>
</gene>